<feature type="domain" description="Core-binding (CB)" evidence="5">
    <location>
        <begin position="35"/>
        <end position="120"/>
    </location>
</feature>
<dbReference type="InterPro" id="IPR050090">
    <property type="entry name" value="Tyrosine_recombinase_XerCD"/>
</dbReference>
<dbReference type="GO" id="GO:0006310">
    <property type="term" value="P:DNA recombination"/>
    <property type="evidence" value="ECO:0007669"/>
    <property type="project" value="UniProtKB-KW"/>
</dbReference>
<dbReference type="InterPro" id="IPR044068">
    <property type="entry name" value="CB"/>
</dbReference>
<dbReference type="PANTHER" id="PTHR30349:SF41">
    <property type="entry name" value="INTEGRASE_RECOMBINASE PROTEIN MJ0367-RELATED"/>
    <property type="match status" value="1"/>
</dbReference>
<protein>
    <submittedName>
        <fullName evidence="6">ORF-2 with homology to Tn21 tnpI gene</fullName>
    </submittedName>
</protein>
<dbReference type="SUPFAM" id="SSF56349">
    <property type="entry name" value="DNA breaking-rejoining enzymes"/>
    <property type="match status" value="1"/>
</dbReference>
<evidence type="ECO:0000256" key="1">
    <source>
        <dbReference type="ARBA" id="ARBA00022908"/>
    </source>
</evidence>
<evidence type="ECO:0000313" key="6">
    <source>
        <dbReference type="EMBL" id="AAA27458.1"/>
    </source>
</evidence>
<dbReference type="Pfam" id="PF13495">
    <property type="entry name" value="Phage_int_SAM_4"/>
    <property type="match status" value="1"/>
</dbReference>
<dbReference type="InterPro" id="IPR013762">
    <property type="entry name" value="Integrase-like_cat_sf"/>
</dbReference>
<dbReference type="PANTHER" id="PTHR30349">
    <property type="entry name" value="PHAGE INTEGRASE-RELATED"/>
    <property type="match status" value="1"/>
</dbReference>
<sequence>MILIERRISTKINIELFCIYECFVIFATHTYNRSMDVDRLILEFERKLVLQRYSANSIANYKSSARSFLDLAKRKFSHPAEIDELAVEKYVLWKIERHRIGSSHQRMIVASIDKFYKSIYGRELKIKHLYPSRRTFALPNCLNIDEVKRIIDGTENIKHRCMIKMLYGSGLRLSELINLEIADIDSARMLIRIVKSKGNKDRVVTLPESILTDLRTCYILHKPDVYLFEGQWGGPYSAKSVQMVVKNAASRAGIRKRVTPGCVLNIFQLPTSTSSGHPSQMS</sequence>
<proteinExistence type="predicted"/>
<evidence type="ECO:0000256" key="3">
    <source>
        <dbReference type="ARBA" id="ARBA00023172"/>
    </source>
</evidence>
<keyword evidence="3" id="KW-0233">DNA recombination</keyword>
<keyword evidence="1" id="KW-0229">DNA integration</keyword>
<dbReference type="InterPro" id="IPR010998">
    <property type="entry name" value="Integrase_recombinase_N"/>
</dbReference>
<accession>Q56402</accession>
<dbReference type="InterPro" id="IPR011010">
    <property type="entry name" value="DNA_brk_join_enz"/>
</dbReference>
<dbReference type="PROSITE" id="PS51900">
    <property type="entry name" value="CB"/>
    <property type="match status" value="1"/>
</dbReference>
<keyword evidence="2" id="KW-0238">DNA-binding</keyword>
<dbReference type="EMBL" id="M72415">
    <property type="protein sequence ID" value="AAA27458.1"/>
    <property type="molecule type" value="Genomic_DNA"/>
</dbReference>
<dbReference type="Pfam" id="PF00589">
    <property type="entry name" value="Phage_integrase"/>
    <property type="match status" value="1"/>
</dbReference>
<feature type="domain" description="Tyr recombinase" evidence="4">
    <location>
        <begin position="137"/>
        <end position="282"/>
    </location>
</feature>
<evidence type="ECO:0000259" key="5">
    <source>
        <dbReference type="PROSITE" id="PS51900"/>
    </source>
</evidence>
<dbReference type="Gene3D" id="1.10.150.130">
    <property type="match status" value="1"/>
</dbReference>
<evidence type="ECO:0000256" key="2">
    <source>
        <dbReference type="ARBA" id="ARBA00023125"/>
    </source>
</evidence>
<reference evidence="6" key="1">
    <citation type="journal article" date="1992" name="Mol. Microbiol.">
        <title>Activation of a cryptic streptomycin-resistance gene in the Bacteroides erm transposon, Tn4551.</title>
        <authorList>
            <person name="Smith C.J."/>
            <person name="Owen C."/>
            <person name="Kirby L."/>
        </authorList>
    </citation>
    <scope>NUCLEOTIDE SEQUENCE</scope>
</reference>
<organism evidence="6">
    <name type="scientific">Transposon Tn4551</name>
    <dbReference type="NCBI Taxonomy" id="2405"/>
    <lineage>
        <taxon>other sequences</taxon>
        <taxon>transposons</taxon>
    </lineage>
</organism>
<dbReference type="InterPro" id="IPR004107">
    <property type="entry name" value="Integrase_SAM-like_N"/>
</dbReference>
<dbReference type="GO" id="GO:0003677">
    <property type="term" value="F:DNA binding"/>
    <property type="evidence" value="ECO:0007669"/>
    <property type="project" value="UniProtKB-KW"/>
</dbReference>
<name>Q56402_9ZZZZ</name>
<dbReference type="Gene3D" id="1.10.443.10">
    <property type="entry name" value="Intergrase catalytic core"/>
    <property type="match status" value="1"/>
</dbReference>
<dbReference type="GO" id="GO:0015074">
    <property type="term" value="P:DNA integration"/>
    <property type="evidence" value="ECO:0007669"/>
    <property type="project" value="UniProtKB-KW"/>
</dbReference>
<dbReference type="InterPro" id="IPR002104">
    <property type="entry name" value="Integrase_catalytic"/>
</dbReference>
<dbReference type="AlphaFoldDB" id="Q56402"/>
<evidence type="ECO:0000259" key="4">
    <source>
        <dbReference type="PROSITE" id="PS51898"/>
    </source>
</evidence>
<dbReference type="PROSITE" id="PS51898">
    <property type="entry name" value="TYR_RECOMBINASE"/>
    <property type="match status" value="1"/>
</dbReference>